<protein>
    <submittedName>
        <fullName evidence="2">SAF domain-containing protein</fullName>
    </submittedName>
</protein>
<dbReference type="Pfam" id="PF08666">
    <property type="entry name" value="SAF"/>
    <property type="match status" value="1"/>
</dbReference>
<name>A0A0N9MMD0_9ACTN</name>
<dbReference type="PATRIC" id="fig|1136941.3.peg.884"/>
<reference evidence="2 3" key="2">
    <citation type="journal article" date="2017" name="Int. J. Syst. Evol. Microbiol.">
        <title>Gordonia phthalatica sp. nov., a di-n-butyl phthalate-degrading bacterium isolated from activated sludge.</title>
        <authorList>
            <person name="Jin D."/>
            <person name="Kong X."/>
            <person name="Jia M."/>
            <person name="Yu X."/>
            <person name="Wang X."/>
            <person name="Zhuang X."/>
            <person name="Deng Y."/>
            <person name="Bai Z."/>
        </authorList>
    </citation>
    <scope>NUCLEOTIDE SEQUENCE [LARGE SCALE GENOMIC DNA]</scope>
    <source>
        <strain evidence="2 3">QH-11</strain>
    </source>
</reference>
<reference evidence="3" key="1">
    <citation type="submission" date="2015-06" db="EMBL/GenBank/DDBJ databases">
        <title>Complete genome sequence and metabolic analysis of phthalate degradation pathway in Gordonia sp. QH-11.</title>
        <authorList>
            <person name="Jin D."/>
            <person name="Kong X."/>
            <person name="Bai Z."/>
        </authorList>
    </citation>
    <scope>NUCLEOTIDE SEQUENCE [LARGE SCALE GENOMIC DNA]</scope>
    <source>
        <strain evidence="3">QH-11</strain>
    </source>
</reference>
<sequence length="217" mass="22783">MKPASGDRSLSPTVRARLRSAWSSGRFRSVRTRRFVALVLVVAAVATAVVSTRRPEAPPLIVAATDLKPGTVLAAEDLVARATPIEVTPDHALTDYEKAIGQRLTGPVNRGEVITEERILTARLPESLTGIRGARLVPVRPADESVAHLVRQGDVVDVIDAERTVLARGAVVAVAPSNSSGRTPPGANPPVLLAMDEASAQRVAAGSLDVALALILH</sequence>
<organism evidence="2 3">
    <name type="scientific">Gordonia phthalatica</name>
    <dbReference type="NCBI Taxonomy" id="1136941"/>
    <lineage>
        <taxon>Bacteria</taxon>
        <taxon>Bacillati</taxon>
        <taxon>Actinomycetota</taxon>
        <taxon>Actinomycetes</taxon>
        <taxon>Mycobacteriales</taxon>
        <taxon>Gordoniaceae</taxon>
        <taxon>Gordonia</taxon>
    </lineage>
</organism>
<evidence type="ECO:0000313" key="2">
    <source>
        <dbReference type="EMBL" id="ALG83889.1"/>
    </source>
</evidence>
<dbReference type="AlphaFoldDB" id="A0A0N9MMD0"/>
<dbReference type="Proteomes" id="UP000063789">
    <property type="component" value="Chromosome"/>
</dbReference>
<dbReference type="Gene3D" id="3.90.1210.10">
    <property type="entry name" value="Antifreeze-like/N-acetylneuraminic acid synthase C-terminal domain"/>
    <property type="match status" value="1"/>
</dbReference>
<dbReference type="InterPro" id="IPR013974">
    <property type="entry name" value="SAF"/>
</dbReference>
<dbReference type="CDD" id="cd11614">
    <property type="entry name" value="SAF_CpaB_FlgA_like"/>
    <property type="match status" value="1"/>
</dbReference>
<proteinExistence type="predicted"/>
<dbReference type="STRING" id="1136941.ACH46_04375"/>
<dbReference type="KEGG" id="goq:ACH46_04375"/>
<accession>A0A0N9MMD0</accession>
<feature type="domain" description="SAF" evidence="1">
    <location>
        <begin position="58"/>
        <end position="120"/>
    </location>
</feature>
<gene>
    <name evidence="2" type="ORF">ACH46_04375</name>
</gene>
<keyword evidence="3" id="KW-1185">Reference proteome</keyword>
<evidence type="ECO:0000259" key="1">
    <source>
        <dbReference type="SMART" id="SM00858"/>
    </source>
</evidence>
<evidence type="ECO:0000313" key="3">
    <source>
        <dbReference type="Proteomes" id="UP000063789"/>
    </source>
</evidence>
<dbReference type="EMBL" id="CP011853">
    <property type="protein sequence ID" value="ALG83889.1"/>
    <property type="molecule type" value="Genomic_DNA"/>
</dbReference>
<dbReference type="SMART" id="SM00858">
    <property type="entry name" value="SAF"/>
    <property type="match status" value="1"/>
</dbReference>